<dbReference type="SUPFAM" id="SSF52047">
    <property type="entry name" value="RNI-like"/>
    <property type="match status" value="1"/>
</dbReference>
<accession>A0A1R3H330</accession>
<dbReference type="AlphaFoldDB" id="A0A1R3H330"/>
<dbReference type="InterPro" id="IPR050232">
    <property type="entry name" value="FBL13/AtMIF1-like"/>
</dbReference>
<dbReference type="InterPro" id="IPR053781">
    <property type="entry name" value="F-box_AtFBL13-like"/>
</dbReference>
<dbReference type="InterPro" id="IPR032675">
    <property type="entry name" value="LRR_dom_sf"/>
</dbReference>
<reference evidence="3" key="1">
    <citation type="submission" date="2013-09" db="EMBL/GenBank/DDBJ databases">
        <title>Corchorus olitorius genome sequencing.</title>
        <authorList>
            <person name="Alam M."/>
            <person name="Haque M.S."/>
            <person name="Islam M.S."/>
            <person name="Emdad E.M."/>
            <person name="Islam M.M."/>
            <person name="Ahmed B."/>
            <person name="Halim A."/>
            <person name="Hossen Q.M.M."/>
            <person name="Hossain M.Z."/>
            <person name="Ahmed R."/>
            <person name="Khan M.M."/>
            <person name="Islam R."/>
            <person name="Rashid M.M."/>
            <person name="Khan S.A."/>
            <person name="Rahman M.S."/>
            <person name="Alam M."/>
            <person name="Yahiya A.S."/>
            <person name="Khan M.S."/>
            <person name="Azam M.S."/>
            <person name="Haque T."/>
            <person name="Lashkar M.Z.H."/>
            <person name="Akhand A.I."/>
            <person name="Morshed G."/>
            <person name="Roy S."/>
            <person name="Uddin K.S."/>
            <person name="Rabeya T."/>
            <person name="Hossain A.S."/>
            <person name="Chowdhury A."/>
            <person name="Snigdha A.R."/>
            <person name="Mortoza M.S."/>
            <person name="Matin S.A."/>
            <person name="Hoque S.M.E."/>
            <person name="Islam M.K."/>
            <person name="Roy D.K."/>
            <person name="Haider R."/>
            <person name="Moosa M.M."/>
            <person name="Elias S.M."/>
            <person name="Hasan A.M."/>
            <person name="Jahan S."/>
            <person name="Shafiuddin M."/>
            <person name="Mahmood N."/>
            <person name="Shommy N.S."/>
        </authorList>
    </citation>
    <scope>NUCLEOTIDE SEQUENCE [LARGE SCALE GENOMIC DNA]</scope>
    <source>
        <strain evidence="3">cv. O-4</strain>
    </source>
</reference>
<dbReference type="OrthoDB" id="613853at2759"/>
<dbReference type="EMBL" id="AWUE01020876">
    <property type="protein sequence ID" value="OMO64775.1"/>
    <property type="molecule type" value="Genomic_DNA"/>
</dbReference>
<protein>
    <recommendedName>
        <fullName evidence="1">F-box domain-containing protein</fullName>
    </recommendedName>
</protein>
<dbReference type="Pfam" id="PF00646">
    <property type="entry name" value="F-box"/>
    <property type="match status" value="1"/>
</dbReference>
<evidence type="ECO:0000313" key="2">
    <source>
        <dbReference type="EMBL" id="OMO64775.1"/>
    </source>
</evidence>
<name>A0A1R3H330_9ROSI</name>
<sequence>MEKKVDRISSLPDPLLEHVLFSIPIKEAARTGILSKRWKGLWVSHPYISLSDNDLIDDDPDNWSIRNNKFIKIVDKLLLRRHENARIKKLQLSCRQGVEDAVFSRWYGAVLKDGLEELDFNFGRFCENPLSFLTPCSTLVTLKLYFGPVSGHKFPTSFDFPSLKSMHLNGFMLANSFPEQLLKCQNLENLFLSCFMFDNCFSTDQEQVELDQQQVLPNLSHAQIGCCDYSFRGRNDARLFLKNLITVLSNAKAFDLSLSIIEYLYTCIEPSNPDQLPKFLNLKHIKIHFQAYQIAIMDYIFQKAPNLESLHIEFDQPYFIVGDYNESVLEQLRSSCSRSCLKVIRLTCLNIEDGLQLQFVRSLFESAGCLEKITAELNKTAAKHPYVQCYKLSDLPRASKSCALEVKWHNGQW</sequence>
<dbReference type="SUPFAM" id="SSF81383">
    <property type="entry name" value="F-box domain"/>
    <property type="match status" value="1"/>
</dbReference>
<evidence type="ECO:0000259" key="1">
    <source>
        <dbReference type="Pfam" id="PF00646"/>
    </source>
</evidence>
<dbReference type="CDD" id="cd22160">
    <property type="entry name" value="F-box_AtFBL13-like"/>
    <property type="match status" value="1"/>
</dbReference>
<feature type="domain" description="F-box" evidence="1">
    <location>
        <begin position="8"/>
        <end position="46"/>
    </location>
</feature>
<proteinExistence type="predicted"/>
<dbReference type="Proteomes" id="UP000187203">
    <property type="component" value="Unassembled WGS sequence"/>
</dbReference>
<dbReference type="PANTHER" id="PTHR31900:SF30">
    <property type="entry name" value="SUPERFAMILY PROTEIN, PUTATIVE-RELATED"/>
    <property type="match status" value="1"/>
</dbReference>
<dbReference type="Gene3D" id="3.80.10.10">
    <property type="entry name" value="Ribonuclease Inhibitor"/>
    <property type="match status" value="1"/>
</dbReference>
<comment type="caution">
    <text evidence="2">The sequence shown here is derived from an EMBL/GenBank/DDBJ whole genome shotgun (WGS) entry which is preliminary data.</text>
</comment>
<keyword evidence="3" id="KW-1185">Reference proteome</keyword>
<dbReference type="PANTHER" id="PTHR31900">
    <property type="entry name" value="F-BOX/RNI SUPERFAMILY PROTEIN-RELATED"/>
    <property type="match status" value="1"/>
</dbReference>
<gene>
    <name evidence="2" type="ORF">COLO4_31813</name>
</gene>
<organism evidence="2 3">
    <name type="scientific">Corchorus olitorius</name>
    <dbReference type="NCBI Taxonomy" id="93759"/>
    <lineage>
        <taxon>Eukaryota</taxon>
        <taxon>Viridiplantae</taxon>
        <taxon>Streptophyta</taxon>
        <taxon>Embryophyta</taxon>
        <taxon>Tracheophyta</taxon>
        <taxon>Spermatophyta</taxon>
        <taxon>Magnoliopsida</taxon>
        <taxon>eudicotyledons</taxon>
        <taxon>Gunneridae</taxon>
        <taxon>Pentapetalae</taxon>
        <taxon>rosids</taxon>
        <taxon>malvids</taxon>
        <taxon>Malvales</taxon>
        <taxon>Malvaceae</taxon>
        <taxon>Grewioideae</taxon>
        <taxon>Apeibeae</taxon>
        <taxon>Corchorus</taxon>
    </lineage>
</organism>
<dbReference type="STRING" id="93759.A0A1R3H330"/>
<dbReference type="InterPro" id="IPR001810">
    <property type="entry name" value="F-box_dom"/>
</dbReference>
<evidence type="ECO:0000313" key="3">
    <source>
        <dbReference type="Proteomes" id="UP000187203"/>
    </source>
</evidence>
<dbReference type="InterPro" id="IPR036047">
    <property type="entry name" value="F-box-like_dom_sf"/>
</dbReference>